<evidence type="ECO:0000256" key="1">
    <source>
        <dbReference type="SAM" id="MobiDB-lite"/>
    </source>
</evidence>
<dbReference type="Proteomes" id="UP000646244">
    <property type="component" value="Unassembled WGS sequence"/>
</dbReference>
<feature type="region of interest" description="Disordered" evidence="1">
    <location>
        <begin position="71"/>
        <end position="102"/>
    </location>
</feature>
<gene>
    <name evidence="2" type="ORF">GCM10010507_18330</name>
</gene>
<organism evidence="2 3">
    <name type="scientific">Streptomyces cinnamoneus</name>
    <name type="common">Streptoverticillium cinnamoneum</name>
    <dbReference type="NCBI Taxonomy" id="53446"/>
    <lineage>
        <taxon>Bacteria</taxon>
        <taxon>Bacillati</taxon>
        <taxon>Actinomycetota</taxon>
        <taxon>Actinomycetes</taxon>
        <taxon>Kitasatosporales</taxon>
        <taxon>Streptomycetaceae</taxon>
        <taxon>Streptomyces</taxon>
        <taxon>Streptomyces cinnamoneus group</taxon>
    </lineage>
</organism>
<evidence type="ECO:0000313" key="3">
    <source>
        <dbReference type="Proteomes" id="UP000646244"/>
    </source>
</evidence>
<dbReference type="EMBL" id="BMVB01000005">
    <property type="protein sequence ID" value="GHC43816.1"/>
    <property type="molecule type" value="Genomic_DNA"/>
</dbReference>
<evidence type="ECO:0000313" key="2">
    <source>
        <dbReference type="EMBL" id="GHC43816.1"/>
    </source>
</evidence>
<protein>
    <submittedName>
        <fullName evidence="2">Uncharacterized protein</fullName>
    </submittedName>
</protein>
<accession>A0A918TCY4</accession>
<comment type="caution">
    <text evidence="2">The sequence shown here is derived from an EMBL/GenBank/DDBJ whole genome shotgun (WGS) entry which is preliminary data.</text>
</comment>
<dbReference type="AlphaFoldDB" id="A0A918TCY4"/>
<proteinExistence type="predicted"/>
<reference evidence="2" key="1">
    <citation type="journal article" date="2014" name="Int. J. Syst. Evol. Microbiol.">
        <title>Complete genome sequence of Corynebacterium casei LMG S-19264T (=DSM 44701T), isolated from a smear-ripened cheese.</title>
        <authorList>
            <consortium name="US DOE Joint Genome Institute (JGI-PGF)"/>
            <person name="Walter F."/>
            <person name="Albersmeier A."/>
            <person name="Kalinowski J."/>
            <person name="Ruckert C."/>
        </authorList>
    </citation>
    <scope>NUCLEOTIDE SEQUENCE</scope>
    <source>
        <strain evidence="2">JCM 4633</strain>
    </source>
</reference>
<reference evidence="2" key="2">
    <citation type="submission" date="2020-09" db="EMBL/GenBank/DDBJ databases">
        <authorList>
            <person name="Sun Q."/>
            <person name="Ohkuma M."/>
        </authorList>
    </citation>
    <scope>NUCLEOTIDE SEQUENCE</scope>
    <source>
        <strain evidence="2">JCM 4633</strain>
    </source>
</reference>
<sequence>MKFRSVLSACRGLVVRLPASFILPAAQSARNARAWAVAAGSEGVAPEAKGPHPAAYAPPVAAASVPVAARARRAARGRRPGRAAVCEGPETGGTGARRPERR</sequence>
<feature type="compositionally biased region" description="Basic residues" evidence="1">
    <location>
        <begin position="71"/>
        <end position="81"/>
    </location>
</feature>
<name>A0A918TCY4_STRCJ</name>